<evidence type="ECO:0000313" key="3">
    <source>
        <dbReference type="Proteomes" id="UP000629468"/>
    </source>
</evidence>
<feature type="region of interest" description="Disordered" evidence="1">
    <location>
        <begin position="18"/>
        <end position="83"/>
    </location>
</feature>
<comment type="caution">
    <text evidence="2">The sequence shown here is derived from an EMBL/GenBank/DDBJ whole genome shotgun (WGS) entry which is preliminary data.</text>
</comment>
<evidence type="ECO:0000313" key="2">
    <source>
        <dbReference type="EMBL" id="KAF7778828.1"/>
    </source>
</evidence>
<dbReference type="Proteomes" id="UP000629468">
    <property type="component" value="Unassembled WGS sequence"/>
</dbReference>
<feature type="compositionally biased region" description="Low complexity" evidence="1">
    <location>
        <begin position="68"/>
        <end position="82"/>
    </location>
</feature>
<dbReference type="EMBL" id="JABXXO010000004">
    <property type="protein sequence ID" value="KAF7778828.1"/>
    <property type="molecule type" value="Genomic_DNA"/>
</dbReference>
<sequence length="500" mass="55630">MPSIQCRLWRIQNSADLALPPATHPNPDISSPDSQAHSGSSDYPFPPPGLSKPSPMPYSPLDFELTSDRPTTPSTPDSSDSSIWGAFQLDSFIENYNNNIKPASAPSFQPTHTKDPSPSPNSNLLPSSSMSPSICPAYLKKLKSLMSLESGNTTLARPVPRRPPPPPPVNPLMTLRLQQQNFMLKWNKFREKNPHAPAMPSYFNPSRSEAPRCAWTFLRYTGFVNQQTSARRAKDSVFERPLVKLPLTRCRSICDGTRRAQHYGGWGIHAWFAASKHCGACASDTLLKNFLAFRAFETARIQEAQQLREQYAMVMMDPSPSDDPQEAPDPDAVFLSFPYQRSADEPPHTDSFINYNGLDSSSNLSDDSEDWAEDVDKDFLTLQDLDDFDFDNLEDEEGLWHSDEEDDSDRYSDSSSSDTCDNDDISVSVCPTTVSASSELGSDQDKKKGKKLSGGIVLMTLRSEDDDNDDIECIEEAQSRNEEAEALANDLRVVEVQIQA</sequence>
<evidence type="ECO:0000256" key="1">
    <source>
        <dbReference type="SAM" id="MobiDB-lite"/>
    </source>
</evidence>
<name>A0A8H7F6L0_AGABI</name>
<dbReference type="OMA" id="PSICPAY"/>
<feature type="compositionally biased region" description="Polar residues" evidence="1">
    <location>
        <begin position="28"/>
        <end position="41"/>
    </location>
</feature>
<gene>
    <name evidence="2" type="ORF">Agabi119p4_3173</name>
</gene>
<feature type="region of interest" description="Disordered" evidence="1">
    <location>
        <begin position="396"/>
        <end position="428"/>
    </location>
</feature>
<organism evidence="2 3">
    <name type="scientific">Agaricus bisporus var. burnettii</name>
    <dbReference type="NCBI Taxonomy" id="192524"/>
    <lineage>
        <taxon>Eukaryota</taxon>
        <taxon>Fungi</taxon>
        <taxon>Dikarya</taxon>
        <taxon>Basidiomycota</taxon>
        <taxon>Agaricomycotina</taxon>
        <taxon>Agaricomycetes</taxon>
        <taxon>Agaricomycetidae</taxon>
        <taxon>Agaricales</taxon>
        <taxon>Agaricineae</taxon>
        <taxon>Agaricaceae</taxon>
        <taxon>Agaricus</taxon>
    </lineage>
</organism>
<feature type="compositionally biased region" description="Acidic residues" evidence="1">
    <location>
        <begin position="396"/>
        <end position="408"/>
    </location>
</feature>
<protein>
    <submittedName>
        <fullName evidence="2">Uncharacterized protein</fullName>
    </submittedName>
</protein>
<feature type="region of interest" description="Disordered" evidence="1">
    <location>
        <begin position="98"/>
        <end position="129"/>
    </location>
</feature>
<accession>A0A8H7F6L0</accession>
<feature type="compositionally biased region" description="Low complexity" evidence="1">
    <location>
        <begin position="120"/>
        <end position="129"/>
    </location>
</feature>
<feature type="compositionally biased region" description="Polar residues" evidence="1">
    <location>
        <begin position="98"/>
        <end position="111"/>
    </location>
</feature>
<dbReference type="AlphaFoldDB" id="A0A8H7F6L0"/>
<reference evidence="2 3" key="1">
    <citation type="journal article" name="Sci. Rep.">
        <title>Telomere-to-telomere assembled and centromere annotated genomes of the two main subspecies of the button mushroom Agaricus bisporus reveal especially polymorphic chromosome ends.</title>
        <authorList>
            <person name="Sonnenberg A.S.M."/>
            <person name="Sedaghat-Telgerd N."/>
            <person name="Lavrijssen B."/>
            <person name="Ohm R.A."/>
            <person name="Hendrickx P.M."/>
            <person name="Scholtmeijer K."/>
            <person name="Baars J.J.P."/>
            <person name="van Peer A."/>
        </authorList>
    </citation>
    <scope>NUCLEOTIDE SEQUENCE [LARGE SCALE GENOMIC DNA]</scope>
    <source>
        <strain evidence="2 3">H119_p4</strain>
    </source>
</reference>
<proteinExistence type="predicted"/>
<feature type="compositionally biased region" description="Pro residues" evidence="1">
    <location>
        <begin position="44"/>
        <end position="58"/>
    </location>
</feature>